<dbReference type="GO" id="GO:0046872">
    <property type="term" value="F:metal ion binding"/>
    <property type="evidence" value="ECO:0007669"/>
    <property type="project" value="UniProtKB-KW"/>
</dbReference>
<dbReference type="GO" id="GO:0016706">
    <property type="term" value="F:2-oxoglutarate-dependent dioxygenase activity"/>
    <property type="evidence" value="ECO:0007669"/>
    <property type="project" value="UniProtKB-ARBA"/>
</dbReference>
<dbReference type="Gene3D" id="3.60.130.10">
    <property type="entry name" value="Clavaminate synthase-like"/>
    <property type="match status" value="1"/>
</dbReference>
<dbReference type="Pfam" id="PF02668">
    <property type="entry name" value="TauD"/>
    <property type="match status" value="1"/>
</dbReference>
<evidence type="ECO:0000256" key="2">
    <source>
        <dbReference type="ARBA" id="ARBA00022723"/>
    </source>
</evidence>
<dbReference type="EMBL" id="SNXS01000009">
    <property type="protein sequence ID" value="TDP62062.1"/>
    <property type="molecule type" value="Genomic_DNA"/>
</dbReference>
<protein>
    <submittedName>
        <fullName evidence="7">Alpha-ketoglutarate-dependent taurine dioxygenase</fullName>
    </submittedName>
</protein>
<dbReference type="AlphaFoldDB" id="A0A4R6QHP6"/>
<evidence type="ECO:0000313" key="7">
    <source>
        <dbReference type="EMBL" id="TDP62062.1"/>
    </source>
</evidence>
<evidence type="ECO:0000256" key="3">
    <source>
        <dbReference type="ARBA" id="ARBA00022964"/>
    </source>
</evidence>
<accession>A0A4R6QHP6</accession>
<evidence type="ECO:0000256" key="1">
    <source>
        <dbReference type="ARBA" id="ARBA00005896"/>
    </source>
</evidence>
<dbReference type="PANTHER" id="PTHR43779">
    <property type="entry name" value="DIOXYGENASE RV0097-RELATED"/>
    <property type="match status" value="1"/>
</dbReference>
<dbReference type="OrthoDB" id="581608at2"/>
<dbReference type="Proteomes" id="UP000295361">
    <property type="component" value="Unassembled WGS sequence"/>
</dbReference>
<dbReference type="InterPro" id="IPR042098">
    <property type="entry name" value="TauD-like_sf"/>
</dbReference>
<reference evidence="7 8" key="1">
    <citation type="submission" date="2019-03" db="EMBL/GenBank/DDBJ databases">
        <title>Genomic Encyclopedia of Type Strains, Phase IV (KMG-IV): sequencing the most valuable type-strain genomes for metagenomic binning, comparative biology and taxonomic classification.</title>
        <authorList>
            <person name="Goeker M."/>
        </authorList>
    </citation>
    <scope>NUCLEOTIDE SEQUENCE [LARGE SCALE GENOMIC DNA]</scope>
    <source>
        <strain evidence="7 8">DSM 16998</strain>
    </source>
</reference>
<keyword evidence="3 7" id="KW-0223">Dioxygenase</keyword>
<dbReference type="InterPro" id="IPR051178">
    <property type="entry name" value="TfdA_dioxygenase"/>
</dbReference>
<evidence type="ECO:0000259" key="6">
    <source>
        <dbReference type="Pfam" id="PF02668"/>
    </source>
</evidence>
<name>A0A4R6QHP6_9BURK</name>
<dbReference type="FunCoup" id="A0A4R6QHP6">
    <property type="interactions" value="357"/>
</dbReference>
<comment type="caution">
    <text evidence="7">The sequence shown here is derived from an EMBL/GenBank/DDBJ whole genome shotgun (WGS) entry which is preliminary data.</text>
</comment>
<comment type="similarity">
    <text evidence="1">Belongs to the TfdA dioxygenase family.</text>
</comment>
<dbReference type="RefSeq" id="WP_133703252.1">
    <property type="nucleotide sequence ID" value="NZ_SNXS01000009.1"/>
</dbReference>
<evidence type="ECO:0000256" key="4">
    <source>
        <dbReference type="ARBA" id="ARBA00023002"/>
    </source>
</evidence>
<keyword evidence="8" id="KW-1185">Reference proteome</keyword>
<dbReference type="SUPFAM" id="SSF51197">
    <property type="entry name" value="Clavaminate synthase-like"/>
    <property type="match status" value="1"/>
</dbReference>
<keyword evidence="2" id="KW-0479">Metal-binding</keyword>
<organism evidence="7 8">
    <name type="scientific">Roseateles toxinivorans</name>
    <dbReference type="NCBI Taxonomy" id="270368"/>
    <lineage>
        <taxon>Bacteria</taxon>
        <taxon>Pseudomonadati</taxon>
        <taxon>Pseudomonadota</taxon>
        <taxon>Betaproteobacteria</taxon>
        <taxon>Burkholderiales</taxon>
        <taxon>Sphaerotilaceae</taxon>
        <taxon>Roseateles</taxon>
    </lineage>
</organism>
<dbReference type="InterPro" id="IPR003819">
    <property type="entry name" value="TauD/TfdA-like"/>
</dbReference>
<gene>
    <name evidence="7" type="ORF">DES47_10942</name>
</gene>
<evidence type="ECO:0000313" key="8">
    <source>
        <dbReference type="Proteomes" id="UP000295361"/>
    </source>
</evidence>
<dbReference type="InParanoid" id="A0A4R6QHP6"/>
<keyword evidence="5" id="KW-0408">Iron</keyword>
<evidence type="ECO:0000256" key="5">
    <source>
        <dbReference type="ARBA" id="ARBA00023004"/>
    </source>
</evidence>
<dbReference type="PANTHER" id="PTHR43779:SF3">
    <property type="entry name" value="(3R)-3-[(CARBOXYMETHYL)AMINO]FATTY ACID OXYGENASE_DECARBOXYLASE"/>
    <property type="match status" value="1"/>
</dbReference>
<feature type="domain" description="TauD/TfdA-like" evidence="6">
    <location>
        <begin position="11"/>
        <end position="247"/>
    </location>
</feature>
<keyword evidence="4" id="KW-0560">Oxidoreductase</keyword>
<sequence length="257" mass="28868">MTHTFSHLRAFGTELALGRLSAERSDAAVLQQLRAAVLHHGFVVLRDQRFTDAALLALGRQFGRIEERVIKYSTIGPSSTRDATRWHHHSNCAGALDDWILYYTPAVPATGGSIEFFDAQAWFDGLSDTDRSWARNQQMRHDFTSVAHAGIPPIAEPPWHPMVVERRLEGQVHEALYMGAHAVEAEDGSNPETATSNTALGRMRELSTADPTLYHLHSARAHDLILWDMKTVAHRGHPWHAEELRVIHEVIIREADL</sequence>
<proteinExistence type="inferred from homology"/>